<evidence type="ECO:0000313" key="2">
    <source>
        <dbReference type="EMBL" id="CAG8854066.1"/>
    </source>
</evidence>
<organism evidence="2 3">
    <name type="scientific">Gigaspora margarita</name>
    <dbReference type="NCBI Taxonomy" id="4874"/>
    <lineage>
        <taxon>Eukaryota</taxon>
        <taxon>Fungi</taxon>
        <taxon>Fungi incertae sedis</taxon>
        <taxon>Mucoromycota</taxon>
        <taxon>Glomeromycotina</taxon>
        <taxon>Glomeromycetes</taxon>
        <taxon>Diversisporales</taxon>
        <taxon>Gigasporaceae</taxon>
        <taxon>Gigaspora</taxon>
    </lineage>
</organism>
<dbReference type="InterPro" id="IPR012337">
    <property type="entry name" value="RNaseH-like_sf"/>
</dbReference>
<sequence>ISLLPNLLKSDPDKEIKKSGNRLERIMLNASEWDFIKELVDILEMFEKITKELSGQNYITISIVYPAIYKLIRFLKVLVPSTKISNYNESDEEDFQEDDYIDEIYDEIPDDQEYIGLLATILDPRFKQMTNFDSIIIHKAKTLLQTEYTNLKAQTQNPNNNEENVQIENTESEDLSSSNTMKSLLDDLYEDISFEEIESDELEKYLNLPGKKCDPLLWWNEHKQEYPILYQLAVKYF</sequence>
<dbReference type="EMBL" id="CAJVQB010132876">
    <property type="protein sequence ID" value="CAG8854066.1"/>
    <property type="molecule type" value="Genomic_DNA"/>
</dbReference>
<protein>
    <submittedName>
        <fullName evidence="2">20445_t:CDS:1</fullName>
    </submittedName>
</protein>
<feature type="non-terminal residue" evidence="2">
    <location>
        <position position="1"/>
    </location>
</feature>
<proteinExistence type="predicted"/>
<reference evidence="2 3" key="1">
    <citation type="submission" date="2021-06" db="EMBL/GenBank/DDBJ databases">
        <authorList>
            <person name="Kallberg Y."/>
            <person name="Tangrot J."/>
            <person name="Rosling A."/>
        </authorList>
    </citation>
    <scope>NUCLEOTIDE SEQUENCE [LARGE SCALE GENOMIC DNA]</scope>
    <source>
        <strain evidence="2 3">120-4 pot B 10/14</strain>
    </source>
</reference>
<comment type="caution">
    <text evidence="2">The sequence shown here is derived from an EMBL/GenBank/DDBJ whole genome shotgun (WGS) entry which is preliminary data.</text>
</comment>
<accession>A0ABN7XI26</accession>
<dbReference type="Pfam" id="PF05699">
    <property type="entry name" value="Dimer_Tnp_hAT"/>
    <property type="match status" value="1"/>
</dbReference>
<dbReference type="InterPro" id="IPR008906">
    <property type="entry name" value="HATC_C_dom"/>
</dbReference>
<keyword evidence="3" id="KW-1185">Reference proteome</keyword>
<dbReference type="SUPFAM" id="SSF53098">
    <property type="entry name" value="Ribonuclease H-like"/>
    <property type="match status" value="1"/>
</dbReference>
<name>A0ABN7XI26_GIGMA</name>
<dbReference type="Proteomes" id="UP000789901">
    <property type="component" value="Unassembled WGS sequence"/>
</dbReference>
<evidence type="ECO:0000259" key="1">
    <source>
        <dbReference type="Pfam" id="PF05699"/>
    </source>
</evidence>
<evidence type="ECO:0000313" key="3">
    <source>
        <dbReference type="Proteomes" id="UP000789901"/>
    </source>
</evidence>
<dbReference type="PANTHER" id="PTHR23272">
    <property type="entry name" value="BED FINGER-RELATED"/>
    <property type="match status" value="1"/>
</dbReference>
<feature type="non-terminal residue" evidence="2">
    <location>
        <position position="237"/>
    </location>
</feature>
<feature type="domain" description="HAT C-terminal dimerisation" evidence="1">
    <location>
        <begin position="207"/>
        <end position="236"/>
    </location>
</feature>
<gene>
    <name evidence="2" type="ORF">GMARGA_LOCUS42887</name>
</gene>